<dbReference type="Pfam" id="PF25583">
    <property type="entry name" value="WCX"/>
    <property type="match status" value="1"/>
</dbReference>
<protein>
    <submittedName>
        <fullName evidence="5">WYL domain-containing protein</fullName>
    </submittedName>
</protein>
<keyword evidence="1" id="KW-0805">Transcription regulation</keyword>
<comment type="caution">
    <text evidence="5">The sequence shown here is derived from an EMBL/GenBank/DDBJ whole genome shotgun (WGS) entry which is preliminary data.</text>
</comment>
<dbReference type="GO" id="GO:0003700">
    <property type="term" value="F:DNA-binding transcription factor activity"/>
    <property type="evidence" value="ECO:0007669"/>
    <property type="project" value="InterPro"/>
</dbReference>
<accession>A0A931C6K8</accession>
<dbReference type="InterPro" id="IPR051534">
    <property type="entry name" value="CBASS_pafABC_assoc_protein"/>
</dbReference>
<evidence type="ECO:0000256" key="2">
    <source>
        <dbReference type="ARBA" id="ARBA00023163"/>
    </source>
</evidence>
<evidence type="ECO:0000259" key="4">
    <source>
        <dbReference type="PROSITE" id="PS51000"/>
    </source>
</evidence>
<dbReference type="InterPro" id="IPR036390">
    <property type="entry name" value="WH_DNA-bd_sf"/>
</dbReference>
<name>A0A931C6K8_9ACTN</name>
<dbReference type="Gene3D" id="1.10.10.10">
    <property type="entry name" value="Winged helix-like DNA-binding domain superfamily/Winged helix DNA-binding domain"/>
    <property type="match status" value="1"/>
</dbReference>
<proteinExistence type="predicted"/>
<feature type="chain" id="PRO_5037081759" evidence="3">
    <location>
        <begin position="22"/>
        <end position="326"/>
    </location>
</feature>
<dbReference type="Proteomes" id="UP000598146">
    <property type="component" value="Unassembled WGS sequence"/>
</dbReference>
<dbReference type="InterPro" id="IPR057727">
    <property type="entry name" value="WCX_dom"/>
</dbReference>
<gene>
    <name evidence="5" type="ORF">I4J89_23090</name>
</gene>
<feature type="domain" description="HTH deoR-type" evidence="4">
    <location>
        <begin position="2"/>
        <end position="57"/>
    </location>
</feature>
<evidence type="ECO:0000256" key="1">
    <source>
        <dbReference type="ARBA" id="ARBA00023015"/>
    </source>
</evidence>
<organism evidence="5 6">
    <name type="scientific">Actinoplanes aureus</name>
    <dbReference type="NCBI Taxonomy" id="2792083"/>
    <lineage>
        <taxon>Bacteria</taxon>
        <taxon>Bacillati</taxon>
        <taxon>Actinomycetota</taxon>
        <taxon>Actinomycetes</taxon>
        <taxon>Micromonosporales</taxon>
        <taxon>Micromonosporaceae</taxon>
        <taxon>Actinoplanes</taxon>
    </lineage>
</organism>
<evidence type="ECO:0000313" key="5">
    <source>
        <dbReference type="EMBL" id="MBG0564339.1"/>
    </source>
</evidence>
<evidence type="ECO:0000313" key="6">
    <source>
        <dbReference type="Proteomes" id="UP000598146"/>
    </source>
</evidence>
<dbReference type="RefSeq" id="WP_196416131.1">
    <property type="nucleotide sequence ID" value="NZ_JADQTO010000011.1"/>
</dbReference>
<reference evidence="5" key="1">
    <citation type="submission" date="2020-11" db="EMBL/GenBank/DDBJ databases">
        <title>Isolation and identification of active actinomycetes.</title>
        <authorList>
            <person name="Sun X."/>
        </authorList>
    </citation>
    <scope>NUCLEOTIDE SEQUENCE</scope>
    <source>
        <strain evidence="5">NEAU-A11</strain>
    </source>
</reference>
<dbReference type="PANTHER" id="PTHR34580:SF1">
    <property type="entry name" value="PROTEIN PAFC"/>
    <property type="match status" value="1"/>
</dbReference>
<dbReference type="AlphaFoldDB" id="A0A931C6K8"/>
<dbReference type="InterPro" id="IPR036388">
    <property type="entry name" value="WH-like_DNA-bd_sf"/>
</dbReference>
<dbReference type="InterPro" id="IPR013196">
    <property type="entry name" value="HTH_11"/>
</dbReference>
<dbReference type="InterPro" id="IPR028349">
    <property type="entry name" value="PafC-like"/>
</dbReference>
<sequence length="326" mass="35285">MRASRLLSLMLLLQNRGRMSAAQLAAELGVTARTVYRDVEALASAGVPVYAEQGPTGGYELLDGYRTRLTGLTADEAESLFLTGMAGPAAELGFGAQVAAAQLKLMAALPVPYRDASLRIRERFHLDAPGWYREPDAVPHLLGAAQALWQDRMIEIDYRRWAPRPGVVTRRVHPLGLVLKAGVWYLVAAGSGPPRTYRVSAITGLRPLPEAAERPGDFDLAEFWRGHVERYEQADDTEVAVVSLSPAGLTALPDVLGPKAARLASRTLTDPGADGWRRATIPLENVSHATASLLRLGAEVRALAPAELVTHLAETIRAMARLYRSS</sequence>
<dbReference type="Pfam" id="PF08279">
    <property type="entry name" value="HTH_11"/>
    <property type="match status" value="1"/>
</dbReference>
<keyword evidence="2" id="KW-0804">Transcription</keyword>
<dbReference type="SUPFAM" id="SSF46785">
    <property type="entry name" value="Winged helix' DNA-binding domain"/>
    <property type="match status" value="1"/>
</dbReference>
<dbReference type="PANTHER" id="PTHR34580">
    <property type="match status" value="1"/>
</dbReference>
<dbReference type="PROSITE" id="PS51000">
    <property type="entry name" value="HTH_DEOR_2"/>
    <property type="match status" value="1"/>
</dbReference>
<dbReference type="PROSITE" id="PS52050">
    <property type="entry name" value="WYL"/>
    <property type="match status" value="1"/>
</dbReference>
<evidence type="ECO:0000256" key="3">
    <source>
        <dbReference type="SAM" id="SignalP"/>
    </source>
</evidence>
<dbReference type="EMBL" id="JADQTO010000011">
    <property type="protein sequence ID" value="MBG0564339.1"/>
    <property type="molecule type" value="Genomic_DNA"/>
</dbReference>
<dbReference type="PIRSF" id="PIRSF016838">
    <property type="entry name" value="PafC"/>
    <property type="match status" value="1"/>
</dbReference>
<feature type="signal peptide" evidence="3">
    <location>
        <begin position="1"/>
        <end position="21"/>
    </location>
</feature>
<dbReference type="Pfam" id="PF13280">
    <property type="entry name" value="WYL"/>
    <property type="match status" value="1"/>
</dbReference>
<keyword evidence="3" id="KW-0732">Signal</keyword>
<dbReference type="InterPro" id="IPR026881">
    <property type="entry name" value="WYL_dom"/>
</dbReference>
<keyword evidence="6" id="KW-1185">Reference proteome</keyword>
<dbReference type="InterPro" id="IPR001034">
    <property type="entry name" value="DeoR_HTH"/>
</dbReference>